<name>A0A4R4RCX5_9ACTN</name>
<reference evidence="1 2" key="1">
    <citation type="submission" date="2019-02" db="EMBL/GenBank/DDBJ databases">
        <title>Draft genome sequences of novel Actinobacteria.</title>
        <authorList>
            <person name="Sahin N."/>
            <person name="Ay H."/>
            <person name="Saygin H."/>
        </authorList>
    </citation>
    <scope>NUCLEOTIDE SEQUENCE [LARGE SCALE GENOMIC DNA]</scope>
    <source>
        <strain evidence="1 2">KC603</strain>
    </source>
</reference>
<protein>
    <submittedName>
        <fullName evidence="1">Uncharacterized protein</fullName>
    </submittedName>
</protein>
<evidence type="ECO:0000313" key="1">
    <source>
        <dbReference type="EMBL" id="TDC47017.1"/>
    </source>
</evidence>
<proteinExistence type="predicted"/>
<keyword evidence="2" id="KW-1185">Reference proteome</keyword>
<dbReference type="Proteomes" id="UP000295621">
    <property type="component" value="Unassembled WGS sequence"/>
</dbReference>
<gene>
    <name evidence="1" type="ORF">E1212_25570</name>
</gene>
<organism evidence="1 2">
    <name type="scientific">Jiangella ureilytica</name>
    <dbReference type="NCBI Taxonomy" id="2530374"/>
    <lineage>
        <taxon>Bacteria</taxon>
        <taxon>Bacillati</taxon>
        <taxon>Actinomycetota</taxon>
        <taxon>Actinomycetes</taxon>
        <taxon>Jiangellales</taxon>
        <taxon>Jiangellaceae</taxon>
        <taxon>Jiangella</taxon>
    </lineage>
</organism>
<dbReference type="EMBL" id="SMKL01000084">
    <property type="protein sequence ID" value="TDC47017.1"/>
    <property type="molecule type" value="Genomic_DNA"/>
</dbReference>
<dbReference type="OrthoDB" id="4867160at2"/>
<accession>A0A4R4RCX5</accession>
<sequence>MTTEEEATVANPYRAAIVGRRDQSRPFTEDFATELDEAVAAMNAGAWISTAADTFFAELTGHVTTCGTAAAGAMETYRSAIEGQPEQVPMNSWQTHWRNLR</sequence>
<dbReference type="RefSeq" id="WP_131987742.1">
    <property type="nucleotide sequence ID" value="NZ_SMKL01000084.1"/>
</dbReference>
<comment type="caution">
    <text evidence="1">The sequence shown here is derived from an EMBL/GenBank/DDBJ whole genome shotgun (WGS) entry which is preliminary data.</text>
</comment>
<dbReference type="AlphaFoldDB" id="A0A4R4RCX5"/>
<evidence type="ECO:0000313" key="2">
    <source>
        <dbReference type="Proteomes" id="UP000295621"/>
    </source>
</evidence>